<dbReference type="AlphaFoldDB" id="A0A428MHI7"/>
<feature type="transmembrane region" description="Helical" evidence="1">
    <location>
        <begin position="55"/>
        <end position="78"/>
    </location>
</feature>
<accession>A0A428MHI7</accession>
<dbReference type="RefSeq" id="WP_125485019.1">
    <property type="nucleotide sequence ID" value="NZ_RSDW01000001.1"/>
</dbReference>
<reference evidence="2 3" key="1">
    <citation type="submission" date="2018-12" db="EMBL/GenBank/DDBJ databases">
        <title>Sequencing of bacterial isolates from soil warming experiment in Harvard Forest, Massachusetts, USA.</title>
        <authorList>
            <person name="Deangelis K."/>
        </authorList>
    </citation>
    <scope>NUCLEOTIDE SEQUENCE [LARGE SCALE GENOMIC DNA]</scope>
    <source>
        <strain evidence="2 3">EB153</strain>
    </source>
</reference>
<name>A0A428MHI7_9BACT</name>
<keyword evidence="1" id="KW-0812">Transmembrane</keyword>
<keyword evidence="1" id="KW-1133">Transmembrane helix</keyword>
<keyword evidence="1" id="KW-0472">Membrane</keyword>
<dbReference type="Proteomes" id="UP000269669">
    <property type="component" value="Unassembled WGS sequence"/>
</dbReference>
<evidence type="ECO:0000256" key="1">
    <source>
        <dbReference type="SAM" id="Phobius"/>
    </source>
</evidence>
<organism evidence="2 3">
    <name type="scientific">Edaphobacter aggregans</name>
    <dbReference type="NCBI Taxonomy" id="570835"/>
    <lineage>
        <taxon>Bacteria</taxon>
        <taxon>Pseudomonadati</taxon>
        <taxon>Acidobacteriota</taxon>
        <taxon>Terriglobia</taxon>
        <taxon>Terriglobales</taxon>
        <taxon>Acidobacteriaceae</taxon>
        <taxon>Edaphobacter</taxon>
    </lineage>
</organism>
<proteinExistence type="predicted"/>
<feature type="transmembrane region" description="Helical" evidence="1">
    <location>
        <begin position="6"/>
        <end position="28"/>
    </location>
</feature>
<sequence length="146" mass="15385">MVDLGTIVLAGFVAGVLDLAASTTVFLAQGVPFERLLQGIASGALGSAAFKGGRFTAALGLVLHFLIALVVAALYYAASRKWVVLIESPVFYGTLYGVAVHLVMSRIVVPLSRAPKREFSAKAFLIQMGIHVLFVGLPIARIVSLS</sequence>
<protein>
    <recommendedName>
        <fullName evidence="4">DUF1440 domain-containing protein</fullName>
    </recommendedName>
</protein>
<dbReference type="OrthoDB" id="118190at2"/>
<dbReference type="EMBL" id="RSDW01000001">
    <property type="protein sequence ID" value="RSL16411.1"/>
    <property type="molecule type" value="Genomic_DNA"/>
</dbReference>
<comment type="caution">
    <text evidence="2">The sequence shown here is derived from an EMBL/GenBank/DDBJ whole genome shotgun (WGS) entry which is preliminary data.</text>
</comment>
<feature type="transmembrane region" description="Helical" evidence="1">
    <location>
        <begin position="90"/>
        <end position="111"/>
    </location>
</feature>
<feature type="transmembrane region" description="Helical" evidence="1">
    <location>
        <begin position="123"/>
        <end position="143"/>
    </location>
</feature>
<keyword evidence="3" id="KW-1185">Reference proteome</keyword>
<evidence type="ECO:0000313" key="3">
    <source>
        <dbReference type="Proteomes" id="UP000269669"/>
    </source>
</evidence>
<evidence type="ECO:0000313" key="2">
    <source>
        <dbReference type="EMBL" id="RSL16411.1"/>
    </source>
</evidence>
<gene>
    <name evidence="2" type="ORF">EDE15_1924</name>
</gene>
<evidence type="ECO:0008006" key="4">
    <source>
        <dbReference type="Google" id="ProtNLM"/>
    </source>
</evidence>